<dbReference type="AlphaFoldDB" id="A0A6G1IPP3"/>
<dbReference type="PANTHER" id="PTHR33112">
    <property type="entry name" value="DOMAIN PROTEIN, PUTATIVE-RELATED"/>
    <property type="match status" value="1"/>
</dbReference>
<gene>
    <name evidence="1" type="ORF">K458DRAFT_313182</name>
</gene>
<evidence type="ECO:0008006" key="3">
    <source>
        <dbReference type="Google" id="ProtNLM"/>
    </source>
</evidence>
<name>A0A6G1IPP3_9PLEO</name>
<proteinExistence type="predicted"/>
<evidence type="ECO:0000313" key="1">
    <source>
        <dbReference type="EMBL" id="KAF2679953.1"/>
    </source>
</evidence>
<organism evidence="1 2">
    <name type="scientific">Lentithecium fluviatile CBS 122367</name>
    <dbReference type="NCBI Taxonomy" id="1168545"/>
    <lineage>
        <taxon>Eukaryota</taxon>
        <taxon>Fungi</taxon>
        <taxon>Dikarya</taxon>
        <taxon>Ascomycota</taxon>
        <taxon>Pezizomycotina</taxon>
        <taxon>Dothideomycetes</taxon>
        <taxon>Pleosporomycetidae</taxon>
        <taxon>Pleosporales</taxon>
        <taxon>Massarineae</taxon>
        <taxon>Lentitheciaceae</taxon>
        <taxon>Lentithecium</taxon>
    </lineage>
</organism>
<dbReference type="PANTHER" id="PTHR33112:SF16">
    <property type="entry name" value="HETEROKARYON INCOMPATIBILITY DOMAIN-CONTAINING PROTEIN"/>
    <property type="match status" value="1"/>
</dbReference>
<protein>
    <recommendedName>
        <fullName evidence="3">Heterokaryon incompatibility domain-containing protein</fullName>
    </recommendedName>
</protein>
<dbReference type="OrthoDB" id="5428863at2759"/>
<keyword evidence="2" id="KW-1185">Reference proteome</keyword>
<feature type="non-terminal residue" evidence="1">
    <location>
        <position position="1"/>
    </location>
</feature>
<evidence type="ECO:0000313" key="2">
    <source>
        <dbReference type="Proteomes" id="UP000799291"/>
    </source>
</evidence>
<dbReference type="EMBL" id="MU005600">
    <property type="protein sequence ID" value="KAF2679953.1"/>
    <property type="molecule type" value="Genomic_DNA"/>
</dbReference>
<accession>A0A6G1IPP3</accession>
<dbReference type="Proteomes" id="UP000799291">
    <property type="component" value="Unassembled WGS sequence"/>
</dbReference>
<sequence>EQLFASRMIFFHGDSVNWECHYASSHKAQDVSDPSCYGLCRDSKRTETAFIDSIAWLDFHGYARLVALYNQHDPKYSEDALDAFQSVLSRLSYAFEGGFISGLSTLFFDAALLWQPYYRVSRRKASKDPSEAVLPSWSWVGWQGNINSESWRSACDYLRQININGIPRQKPLPYLPKSAPCSWHATPTVKWYHSMTAAGERTPISSA</sequence>
<reference evidence="1" key="1">
    <citation type="journal article" date="2020" name="Stud. Mycol.">
        <title>101 Dothideomycetes genomes: a test case for predicting lifestyles and emergence of pathogens.</title>
        <authorList>
            <person name="Haridas S."/>
            <person name="Albert R."/>
            <person name="Binder M."/>
            <person name="Bloem J."/>
            <person name="Labutti K."/>
            <person name="Salamov A."/>
            <person name="Andreopoulos B."/>
            <person name="Baker S."/>
            <person name="Barry K."/>
            <person name="Bills G."/>
            <person name="Bluhm B."/>
            <person name="Cannon C."/>
            <person name="Castanera R."/>
            <person name="Culley D."/>
            <person name="Daum C."/>
            <person name="Ezra D."/>
            <person name="Gonzalez J."/>
            <person name="Henrissat B."/>
            <person name="Kuo A."/>
            <person name="Liang C."/>
            <person name="Lipzen A."/>
            <person name="Lutzoni F."/>
            <person name="Magnuson J."/>
            <person name="Mondo S."/>
            <person name="Nolan M."/>
            <person name="Ohm R."/>
            <person name="Pangilinan J."/>
            <person name="Park H.-J."/>
            <person name="Ramirez L."/>
            <person name="Alfaro M."/>
            <person name="Sun H."/>
            <person name="Tritt A."/>
            <person name="Yoshinaga Y."/>
            <person name="Zwiers L.-H."/>
            <person name="Turgeon B."/>
            <person name="Goodwin S."/>
            <person name="Spatafora J."/>
            <person name="Crous P."/>
            <person name="Grigoriev I."/>
        </authorList>
    </citation>
    <scope>NUCLEOTIDE SEQUENCE</scope>
    <source>
        <strain evidence="1">CBS 122367</strain>
    </source>
</reference>